<evidence type="ECO:0000256" key="16">
    <source>
        <dbReference type="ARBA" id="ARBA00023242"/>
    </source>
</evidence>
<keyword evidence="12" id="KW-0460">Magnesium</keyword>
<dbReference type="PROSITE" id="PS50011">
    <property type="entry name" value="PROTEIN_KINASE_DOM"/>
    <property type="match status" value="1"/>
</dbReference>
<evidence type="ECO:0000256" key="3">
    <source>
        <dbReference type="ARBA" id="ARBA00012409"/>
    </source>
</evidence>
<comment type="catalytic activity">
    <reaction evidence="18">
        <text>L-threonyl-[protein] + ATP = O-phospho-L-threonyl-[protein] + ADP + H(+)</text>
        <dbReference type="Rhea" id="RHEA:46608"/>
        <dbReference type="Rhea" id="RHEA-COMP:11060"/>
        <dbReference type="Rhea" id="RHEA-COMP:11605"/>
        <dbReference type="ChEBI" id="CHEBI:15378"/>
        <dbReference type="ChEBI" id="CHEBI:30013"/>
        <dbReference type="ChEBI" id="CHEBI:30616"/>
        <dbReference type="ChEBI" id="CHEBI:61977"/>
        <dbReference type="ChEBI" id="CHEBI:456216"/>
        <dbReference type="EC" id="2.7.11.22"/>
    </reaction>
</comment>
<dbReference type="SUPFAM" id="SSF56112">
    <property type="entry name" value="Protein kinase-like (PK-like)"/>
    <property type="match status" value="1"/>
</dbReference>
<evidence type="ECO:0000256" key="7">
    <source>
        <dbReference type="ARBA" id="ARBA00022679"/>
    </source>
</evidence>
<reference evidence="22 23" key="1">
    <citation type="journal article" date="2023" name="Elife">
        <title>Identification of key yeast species and microbe-microbe interactions impacting larval growth of Drosophila in the wild.</title>
        <authorList>
            <person name="Mure A."/>
            <person name="Sugiura Y."/>
            <person name="Maeda R."/>
            <person name="Honda K."/>
            <person name="Sakurai N."/>
            <person name="Takahashi Y."/>
            <person name="Watada M."/>
            <person name="Katoh T."/>
            <person name="Gotoh A."/>
            <person name="Gotoh Y."/>
            <person name="Taniguchi I."/>
            <person name="Nakamura K."/>
            <person name="Hayashi T."/>
            <person name="Katayama T."/>
            <person name="Uemura T."/>
            <person name="Hattori Y."/>
        </authorList>
    </citation>
    <scope>NUCLEOTIDE SEQUENCE [LARGE SCALE GENOMIC DNA]</scope>
    <source>
        <strain evidence="22 23">SB-73</strain>
    </source>
</reference>
<dbReference type="GO" id="GO:0005524">
    <property type="term" value="F:ATP binding"/>
    <property type="evidence" value="ECO:0007669"/>
    <property type="project" value="UniProtKB-KW"/>
</dbReference>
<evidence type="ECO:0000256" key="20">
    <source>
        <dbReference type="ARBA" id="ARBA00049280"/>
    </source>
</evidence>
<gene>
    <name evidence="22" type="ORF">DASB73_014540</name>
</gene>
<dbReference type="SMART" id="SM00220">
    <property type="entry name" value="S_TKc"/>
    <property type="match status" value="1"/>
</dbReference>
<evidence type="ECO:0000256" key="12">
    <source>
        <dbReference type="ARBA" id="ARBA00022842"/>
    </source>
</evidence>
<keyword evidence="8" id="KW-0479">Metal-binding</keyword>
<evidence type="ECO:0000256" key="14">
    <source>
        <dbReference type="ARBA" id="ARBA00023159"/>
    </source>
</evidence>
<keyword evidence="23" id="KW-1185">Reference proteome</keyword>
<evidence type="ECO:0000256" key="10">
    <source>
        <dbReference type="ARBA" id="ARBA00022777"/>
    </source>
</evidence>
<keyword evidence="10 22" id="KW-0418">Kinase</keyword>
<dbReference type="Pfam" id="PF00069">
    <property type="entry name" value="Pkinase"/>
    <property type="match status" value="1"/>
</dbReference>
<name>A0AAV5RH59_STABA</name>
<comment type="caution">
    <text evidence="22">The sequence shown here is derived from an EMBL/GenBank/DDBJ whole genome shotgun (WGS) entry which is preliminary data.</text>
</comment>
<keyword evidence="5" id="KW-0678">Repressor</keyword>
<evidence type="ECO:0000256" key="1">
    <source>
        <dbReference type="ARBA" id="ARBA00004123"/>
    </source>
</evidence>
<dbReference type="InterPro" id="IPR008271">
    <property type="entry name" value="Ser/Thr_kinase_AS"/>
</dbReference>
<evidence type="ECO:0000256" key="6">
    <source>
        <dbReference type="ARBA" id="ARBA00022527"/>
    </source>
</evidence>
<evidence type="ECO:0000256" key="8">
    <source>
        <dbReference type="ARBA" id="ARBA00022723"/>
    </source>
</evidence>
<evidence type="ECO:0000256" key="19">
    <source>
        <dbReference type="ARBA" id="ARBA00048367"/>
    </source>
</evidence>
<keyword evidence="16" id="KW-0539">Nucleus</keyword>
<evidence type="ECO:0000313" key="22">
    <source>
        <dbReference type="EMBL" id="GMM50496.1"/>
    </source>
</evidence>
<evidence type="ECO:0000256" key="15">
    <source>
        <dbReference type="ARBA" id="ARBA00023163"/>
    </source>
</evidence>
<dbReference type="PANTHER" id="PTHR24056:SF495">
    <property type="entry name" value="CYCLIN-DEPENDENT KINASE 8-RELATED"/>
    <property type="match status" value="1"/>
</dbReference>
<dbReference type="EMBL" id="BTGC01000003">
    <property type="protein sequence ID" value="GMM50496.1"/>
    <property type="molecule type" value="Genomic_DNA"/>
</dbReference>
<keyword evidence="13" id="KW-0805">Transcription regulation</keyword>
<dbReference type="PROSITE" id="PS00108">
    <property type="entry name" value="PROTEIN_KINASE_ST"/>
    <property type="match status" value="1"/>
</dbReference>
<protein>
    <recommendedName>
        <fullName evidence="17">Cyclin-dependent kinase 8</fullName>
        <ecNumber evidence="4">2.7.11.22</ecNumber>
        <ecNumber evidence="3">2.7.11.23</ecNumber>
    </recommendedName>
</protein>
<dbReference type="Gene3D" id="1.10.510.10">
    <property type="entry name" value="Transferase(Phosphotransferase) domain 1"/>
    <property type="match status" value="1"/>
</dbReference>
<dbReference type="InterPro" id="IPR050108">
    <property type="entry name" value="CDK"/>
</dbReference>
<comment type="catalytic activity">
    <reaction evidence="19">
        <text>L-seryl-[protein] + ATP = O-phospho-L-seryl-[protein] + ADP + H(+)</text>
        <dbReference type="Rhea" id="RHEA:17989"/>
        <dbReference type="Rhea" id="RHEA-COMP:9863"/>
        <dbReference type="Rhea" id="RHEA-COMP:11604"/>
        <dbReference type="ChEBI" id="CHEBI:15378"/>
        <dbReference type="ChEBI" id="CHEBI:29999"/>
        <dbReference type="ChEBI" id="CHEBI:30616"/>
        <dbReference type="ChEBI" id="CHEBI:83421"/>
        <dbReference type="ChEBI" id="CHEBI:456216"/>
        <dbReference type="EC" id="2.7.11.22"/>
    </reaction>
</comment>
<dbReference type="InterPro" id="IPR011009">
    <property type="entry name" value="Kinase-like_dom_sf"/>
</dbReference>
<accession>A0AAV5RH59</accession>
<dbReference type="Proteomes" id="UP001362899">
    <property type="component" value="Unassembled WGS sequence"/>
</dbReference>
<dbReference type="Gene3D" id="3.30.200.20">
    <property type="entry name" value="Phosphorylase Kinase, domain 1"/>
    <property type="match status" value="1"/>
</dbReference>
<evidence type="ECO:0000256" key="18">
    <source>
        <dbReference type="ARBA" id="ARBA00047811"/>
    </source>
</evidence>
<dbReference type="GO" id="GO:0046872">
    <property type="term" value="F:metal ion binding"/>
    <property type="evidence" value="ECO:0007669"/>
    <property type="project" value="UniProtKB-KW"/>
</dbReference>
<organism evidence="22 23">
    <name type="scientific">Starmerella bacillaris</name>
    <name type="common">Yeast</name>
    <name type="synonym">Candida zemplinina</name>
    <dbReference type="NCBI Taxonomy" id="1247836"/>
    <lineage>
        <taxon>Eukaryota</taxon>
        <taxon>Fungi</taxon>
        <taxon>Dikarya</taxon>
        <taxon>Ascomycota</taxon>
        <taxon>Saccharomycotina</taxon>
        <taxon>Dipodascomycetes</taxon>
        <taxon>Dipodascales</taxon>
        <taxon>Trichomonascaceae</taxon>
        <taxon>Starmerella</taxon>
    </lineage>
</organism>
<evidence type="ECO:0000313" key="23">
    <source>
        <dbReference type="Proteomes" id="UP001362899"/>
    </source>
</evidence>
<dbReference type="EC" id="2.7.11.22" evidence="4"/>
<keyword evidence="14" id="KW-0010">Activator</keyword>
<keyword evidence="7" id="KW-0808">Transferase</keyword>
<feature type="domain" description="Protein kinase" evidence="21">
    <location>
        <begin position="25"/>
        <end position="353"/>
    </location>
</feature>
<comment type="catalytic activity">
    <reaction evidence="20">
        <text>[DNA-directed RNA polymerase] + ATP = phospho-[DNA-directed RNA polymerase] + ADP + H(+)</text>
        <dbReference type="Rhea" id="RHEA:10216"/>
        <dbReference type="Rhea" id="RHEA-COMP:11321"/>
        <dbReference type="Rhea" id="RHEA-COMP:11322"/>
        <dbReference type="ChEBI" id="CHEBI:15378"/>
        <dbReference type="ChEBI" id="CHEBI:30616"/>
        <dbReference type="ChEBI" id="CHEBI:43176"/>
        <dbReference type="ChEBI" id="CHEBI:68546"/>
        <dbReference type="ChEBI" id="CHEBI:456216"/>
        <dbReference type="EC" id="2.7.11.23"/>
    </reaction>
</comment>
<dbReference type="InterPro" id="IPR000719">
    <property type="entry name" value="Prot_kinase_dom"/>
</dbReference>
<evidence type="ECO:0000256" key="5">
    <source>
        <dbReference type="ARBA" id="ARBA00022491"/>
    </source>
</evidence>
<dbReference type="EC" id="2.7.11.23" evidence="3"/>
<comment type="subcellular location">
    <subcellularLocation>
        <location evidence="1">Nucleus</location>
    </subcellularLocation>
</comment>
<evidence type="ECO:0000256" key="17">
    <source>
        <dbReference type="ARBA" id="ARBA00041823"/>
    </source>
</evidence>
<dbReference type="PANTHER" id="PTHR24056">
    <property type="entry name" value="CELL DIVISION PROTEIN KINASE"/>
    <property type="match status" value="1"/>
</dbReference>
<keyword evidence="9" id="KW-0547">Nucleotide-binding</keyword>
<dbReference type="GO" id="GO:0008353">
    <property type="term" value="F:RNA polymerase II CTD heptapeptide repeat kinase activity"/>
    <property type="evidence" value="ECO:0007669"/>
    <property type="project" value="UniProtKB-EC"/>
</dbReference>
<proteinExistence type="inferred from homology"/>
<keyword evidence="15" id="KW-0804">Transcription</keyword>
<evidence type="ECO:0000256" key="11">
    <source>
        <dbReference type="ARBA" id="ARBA00022840"/>
    </source>
</evidence>
<dbReference type="GO" id="GO:0004693">
    <property type="term" value="F:cyclin-dependent protein serine/threonine kinase activity"/>
    <property type="evidence" value="ECO:0007669"/>
    <property type="project" value="UniProtKB-EC"/>
</dbReference>
<keyword evidence="11" id="KW-0067">ATP-binding</keyword>
<dbReference type="GO" id="GO:0016592">
    <property type="term" value="C:mediator complex"/>
    <property type="evidence" value="ECO:0007669"/>
    <property type="project" value="TreeGrafter"/>
</dbReference>
<evidence type="ECO:0000256" key="13">
    <source>
        <dbReference type="ARBA" id="ARBA00023015"/>
    </source>
</evidence>
<dbReference type="FunFam" id="1.10.510.10:FF:000408">
    <property type="entry name" value="Serine/threonine-protein kinase SSN3"/>
    <property type="match status" value="1"/>
</dbReference>
<comment type="similarity">
    <text evidence="2">Belongs to the protein kinase superfamily. CMGC Ser/Thr protein kinase family. CDC2/CDKX subfamily.</text>
</comment>
<evidence type="ECO:0000259" key="21">
    <source>
        <dbReference type="PROSITE" id="PS50011"/>
    </source>
</evidence>
<keyword evidence="6 22" id="KW-0723">Serine/threonine-protein kinase</keyword>
<evidence type="ECO:0000256" key="4">
    <source>
        <dbReference type="ARBA" id="ARBA00012425"/>
    </source>
</evidence>
<evidence type="ECO:0000256" key="9">
    <source>
        <dbReference type="ARBA" id="ARBA00022741"/>
    </source>
</evidence>
<sequence>MESLDDPMRRYKARRSRRADPLQGYDLLGYIAAGTYGRVYKALDRRHGKVVAIKKFRTERDERSNSTTATASKTTDTTSTNIAWTGLSQSAYRELALCRELRNPHIVSLVATILRHKSVYIVFDYYEHDLLQLIQFHGSQKRQRLPSALIASCLYQVCEGVSYLHANYVLHRDLKPANIMITAQGSVKIGDLGLARSFRQPLQSLFTSDRVVVTVWYRSMELLLGCRHYTPAIDMWSIGCIFAEMISLRPIFKGEETPVLPGARGSVFQKDQVDKVIKILGTPTLAEWPSMRAAPEYPSLASMRHHRRTLNEWHRRCGMGPEATDSLDLLGRLFDYDPDSRISALDCLKHPYFINTEFDKQNCFKHVDYVYPSRRITAVDVPLAGQKRKLPEV</sequence>
<evidence type="ECO:0000256" key="2">
    <source>
        <dbReference type="ARBA" id="ARBA00006485"/>
    </source>
</evidence>
<dbReference type="AlphaFoldDB" id="A0AAV5RH59"/>